<feature type="compositionally biased region" description="Polar residues" evidence="10">
    <location>
        <begin position="292"/>
        <end position="303"/>
    </location>
</feature>
<evidence type="ECO:0000256" key="4">
    <source>
        <dbReference type="ARBA" id="ARBA00022692"/>
    </source>
</evidence>
<evidence type="ECO:0000256" key="9">
    <source>
        <dbReference type="ARBA" id="ARBA00023136"/>
    </source>
</evidence>
<evidence type="ECO:0000256" key="10">
    <source>
        <dbReference type="SAM" id="MobiDB-lite"/>
    </source>
</evidence>
<dbReference type="InterPro" id="IPR000727">
    <property type="entry name" value="T_SNARE_dom"/>
</dbReference>
<evidence type="ECO:0000256" key="7">
    <source>
        <dbReference type="ARBA" id="ARBA00022927"/>
    </source>
</evidence>
<keyword evidence="14" id="KW-1185">Reference proteome</keyword>
<keyword evidence="4 11" id="KW-0812">Transmembrane</keyword>
<protein>
    <recommendedName>
        <fullName evidence="12">t-SNARE coiled-coil homology domain-containing protein</fullName>
    </recommendedName>
</protein>
<dbReference type="PANTHER" id="PTHR13050:SF7">
    <property type="entry name" value="VESICLE TRANSPORT PROTEIN USE1"/>
    <property type="match status" value="1"/>
</dbReference>
<evidence type="ECO:0000256" key="6">
    <source>
        <dbReference type="ARBA" id="ARBA00022892"/>
    </source>
</evidence>
<dbReference type="Proteomes" id="UP001642405">
    <property type="component" value="Unassembled WGS sequence"/>
</dbReference>
<evidence type="ECO:0000256" key="11">
    <source>
        <dbReference type="SAM" id="Phobius"/>
    </source>
</evidence>
<evidence type="ECO:0000256" key="8">
    <source>
        <dbReference type="ARBA" id="ARBA00022989"/>
    </source>
</evidence>
<accession>A0ABP0BI45</accession>
<feature type="compositionally biased region" description="Pro residues" evidence="10">
    <location>
        <begin position="1"/>
        <end position="11"/>
    </location>
</feature>
<dbReference type="EMBL" id="CAWUHB010000016">
    <property type="protein sequence ID" value="CAK7218886.1"/>
    <property type="molecule type" value="Genomic_DNA"/>
</dbReference>
<evidence type="ECO:0000313" key="13">
    <source>
        <dbReference type="EMBL" id="CAK7218886.1"/>
    </source>
</evidence>
<feature type="region of interest" description="Disordered" evidence="10">
    <location>
        <begin position="131"/>
        <end position="304"/>
    </location>
</feature>
<evidence type="ECO:0000259" key="12">
    <source>
        <dbReference type="PROSITE" id="PS50192"/>
    </source>
</evidence>
<evidence type="ECO:0000256" key="1">
    <source>
        <dbReference type="ARBA" id="ARBA00004163"/>
    </source>
</evidence>
<dbReference type="InterPro" id="IPR019150">
    <property type="entry name" value="Vesicle_transport_protein_Use1"/>
</dbReference>
<dbReference type="Pfam" id="PF09753">
    <property type="entry name" value="Use1"/>
    <property type="match status" value="1"/>
</dbReference>
<feature type="compositionally biased region" description="Low complexity" evidence="10">
    <location>
        <begin position="169"/>
        <end position="203"/>
    </location>
</feature>
<feature type="compositionally biased region" description="Low complexity" evidence="10">
    <location>
        <begin position="17"/>
        <end position="34"/>
    </location>
</feature>
<dbReference type="PANTHER" id="PTHR13050">
    <property type="entry name" value="USE1-LIKE PROTEIN"/>
    <property type="match status" value="1"/>
</dbReference>
<keyword evidence="9 11" id="KW-0472">Membrane</keyword>
<gene>
    <name evidence="13" type="ORF">SCUCBS95973_003635</name>
</gene>
<keyword evidence="8 11" id="KW-1133">Transmembrane helix</keyword>
<organism evidence="13 14">
    <name type="scientific">Sporothrix curviconia</name>
    <dbReference type="NCBI Taxonomy" id="1260050"/>
    <lineage>
        <taxon>Eukaryota</taxon>
        <taxon>Fungi</taxon>
        <taxon>Dikarya</taxon>
        <taxon>Ascomycota</taxon>
        <taxon>Pezizomycotina</taxon>
        <taxon>Sordariomycetes</taxon>
        <taxon>Sordariomycetidae</taxon>
        <taxon>Ophiostomatales</taxon>
        <taxon>Ophiostomataceae</taxon>
        <taxon>Sporothrix</taxon>
    </lineage>
</organism>
<feature type="compositionally biased region" description="Low complexity" evidence="10">
    <location>
        <begin position="228"/>
        <end position="250"/>
    </location>
</feature>
<evidence type="ECO:0000313" key="14">
    <source>
        <dbReference type="Proteomes" id="UP001642405"/>
    </source>
</evidence>
<evidence type="ECO:0000256" key="5">
    <source>
        <dbReference type="ARBA" id="ARBA00022824"/>
    </source>
</evidence>
<sequence length="410" mass="43924">MGRADPLPPYSAPVATSFSSSPSSFSLSSSSPSSYDPYVDLGRLLARLEQNLLRADSDRWRRLVADEFQRLQARFDVAAARKLLTRVEQSALSIKVLARRQDVQAELNRRRALIELLQERLDNLDEEARSAAAFDKDGGDDSDGNDVEGDEDGSLAHIVRSPSGSTQLPAAAAQPAGPGRSATSTSLDTEATDATDATDATASPVGGTPKPQRRKMNRVRISAPGDEANTVTATASPPTTTAGAAAAAATPRRRSKRIAAAAGEVDAEDTARSTSAQVHIATSPDRSAKSLFDTSGNESSALSTEEAVLDHHRREQEALSEDILRLAQALKENSLATSRMLEDDKDVVDRVGEGMNTTTDSLSAASRSMAVLTRMTEGKGWWGRMMLLAMVYGLMLALLLLFLFLPKLRL</sequence>
<evidence type="ECO:0000256" key="2">
    <source>
        <dbReference type="ARBA" id="ARBA00007891"/>
    </source>
</evidence>
<keyword evidence="5" id="KW-0256">Endoplasmic reticulum</keyword>
<reference evidence="13 14" key="1">
    <citation type="submission" date="2024-01" db="EMBL/GenBank/DDBJ databases">
        <authorList>
            <person name="Allen C."/>
            <person name="Tagirdzhanova G."/>
        </authorList>
    </citation>
    <scope>NUCLEOTIDE SEQUENCE [LARGE SCALE GENOMIC DNA]</scope>
</reference>
<comment type="similarity">
    <text evidence="2">Belongs to the USE1 family.</text>
</comment>
<keyword evidence="6" id="KW-0931">ER-Golgi transport</keyword>
<name>A0ABP0BI45_9PEZI</name>
<feature type="region of interest" description="Disordered" evidence="10">
    <location>
        <begin position="1"/>
        <end position="34"/>
    </location>
</feature>
<dbReference type="PROSITE" id="PS50192">
    <property type="entry name" value="T_SNARE"/>
    <property type="match status" value="1"/>
</dbReference>
<feature type="domain" description="T-SNARE coiled-coil homology" evidence="12">
    <location>
        <begin position="310"/>
        <end position="372"/>
    </location>
</feature>
<keyword evidence="3" id="KW-0813">Transport</keyword>
<comment type="subcellular location">
    <subcellularLocation>
        <location evidence="1">Endoplasmic reticulum membrane</location>
        <topology evidence="1">Single-pass type IV membrane protein</topology>
    </subcellularLocation>
</comment>
<evidence type="ECO:0000256" key="3">
    <source>
        <dbReference type="ARBA" id="ARBA00022448"/>
    </source>
</evidence>
<feature type="compositionally biased region" description="Acidic residues" evidence="10">
    <location>
        <begin position="140"/>
        <end position="153"/>
    </location>
</feature>
<keyword evidence="7" id="KW-0653">Protein transport</keyword>
<comment type="caution">
    <text evidence="13">The sequence shown here is derived from an EMBL/GenBank/DDBJ whole genome shotgun (WGS) entry which is preliminary data.</text>
</comment>
<feature type="transmembrane region" description="Helical" evidence="11">
    <location>
        <begin position="381"/>
        <end position="405"/>
    </location>
</feature>
<proteinExistence type="inferred from homology"/>